<dbReference type="Proteomes" id="UP001206595">
    <property type="component" value="Unassembled WGS sequence"/>
</dbReference>
<dbReference type="EMBL" id="MU620915">
    <property type="protein sequence ID" value="KAI8580098.1"/>
    <property type="molecule type" value="Genomic_DNA"/>
</dbReference>
<dbReference type="Gene3D" id="1.10.10.2030">
    <property type="entry name" value="DNA/RNA-binding protein Kin17, conserved domain"/>
    <property type="match status" value="1"/>
</dbReference>
<evidence type="ECO:0000313" key="8">
    <source>
        <dbReference type="Proteomes" id="UP001206595"/>
    </source>
</evidence>
<name>A0AAD5HFK3_UMBRA</name>
<dbReference type="InterPro" id="IPR019447">
    <property type="entry name" value="DNA/RNA-bd_Kin17_WH-like_dom"/>
</dbReference>
<dbReference type="GO" id="GO:0008270">
    <property type="term" value="F:zinc ion binding"/>
    <property type="evidence" value="ECO:0007669"/>
    <property type="project" value="UniProtKB-KW"/>
</dbReference>
<accession>A0AAD5HFK3</accession>
<keyword evidence="8" id="KW-1185">Reference proteome</keyword>
<protein>
    <recommendedName>
        <fullName evidence="6">C2H2-type domain-containing protein</fullName>
    </recommendedName>
</protein>
<evidence type="ECO:0000256" key="1">
    <source>
        <dbReference type="ARBA" id="ARBA00008517"/>
    </source>
</evidence>
<sequence length="344" mass="39149">MAGDGFMTPKAIANRIKAKGLLKLRFYCQICEKACRDENGFKCHCASEAHQRQMLLVAENPDKYVTSYTREFQQEFVKLLSRRHGTKRVLANQVYQEYIADRNHLHMNATRWNTLTDFIKFLGKEGIVHVEETEKGWFITWIDNSPKALARQAAIQKKERQEVDDEERTQRLLKEQIDKAQQDADRQPKEDEQVKELVRDNEQQPIKLNLFAKSASTSTAASNNTSASNGTTKTKMTMMGGLKKGGGLAALAKKSSNSKPSDSKDKPTSATAPEKRKLTAMEEIIAAEQEQKRRKEMKSNGVSYNSYDRGLNGSREGSRRRRSRSPSPSRGQGRNQYDDRRVRA</sequence>
<evidence type="ECO:0000256" key="2">
    <source>
        <dbReference type="ARBA" id="ARBA00022723"/>
    </source>
</evidence>
<dbReference type="RefSeq" id="XP_051445102.1">
    <property type="nucleotide sequence ID" value="XM_051588756.1"/>
</dbReference>
<comment type="similarity">
    <text evidence="1">Belongs to the KIN17 family.</text>
</comment>
<dbReference type="Pfam" id="PF10357">
    <property type="entry name" value="WH_KIN17"/>
    <property type="match status" value="1"/>
</dbReference>
<dbReference type="InterPro" id="IPR037321">
    <property type="entry name" value="KIN17-like"/>
</dbReference>
<evidence type="ECO:0000256" key="4">
    <source>
        <dbReference type="ARBA" id="ARBA00022833"/>
    </source>
</evidence>
<proteinExistence type="inferred from homology"/>
<evidence type="ECO:0000259" key="6">
    <source>
        <dbReference type="PROSITE" id="PS00028"/>
    </source>
</evidence>
<dbReference type="InterPro" id="IPR056767">
    <property type="entry name" value="C2H2-Znf_KIN17"/>
</dbReference>
<reference evidence="7" key="2">
    <citation type="journal article" date="2022" name="Proc. Natl. Acad. Sci. U.S.A.">
        <title>Diploid-dominant life cycles characterize the early evolution of Fungi.</title>
        <authorList>
            <person name="Amses K.R."/>
            <person name="Simmons D.R."/>
            <person name="Longcore J.E."/>
            <person name="Mondo S.J."/>
            <person name="Seto K."/>
            <person name="Jeronimo G.H."/>
            <person name="Bonds A.E."/>
            <person name="Quandt C.A."/>
            <person name="Davis W.J."/>
            <person name="Chang Y."/>
            <person name="Federici B.A."/>
            <person name="Kuo A."/>
            <person name="LaButti K."/>
            <person name="Pangilinan J."/>
            <person name="Andreopoulos W."/>
            <person name="Tritt A."/>
            <person name="Riley R."/>
            <person name="Hundley H."/>
            <person name="Johnson J."/>
            <person name="Lipzen A."/>
            <person name="Barry K."/>
            <person name="Lang B.F."/>
            <person name="Cuomo C.A."/>
            <person name="Buchler N.E."/>
            <person name="Grigoriev I.V."/>
            <person name="Spatafora J.W."/>
            <person name="Stajich J.E."/>
            <person name="James T.Y."/>
        </authorList>
    </citation>
    <scope>NUCLEOTIDE SEQUENCE</scope>
    <source>
        <strain evidence="7">AG</strain>
    </source>
</reference>
<feature type="compositionally biased region" description="Low complexity" evidence="5">
    <location>
        <begin position="249"/>
        <end position="260"/>
    </location>
</feature>
<feature type="compositionally biased region" description="Basic and acidic residues" evidence="5">
    <location>
        <begin position="261"/>
        <end position="280"/>
    </location>
</feature>
<evidence type="ECO:0000313" key="7">
    <source>
        <dbReference type="EMBL" id="KAI8580098.1"/>
    </source>
</evidence>
<feature type="compositionally biased region" description="Low complexity" evidence="5">
    <location>
        <begin position="325"/>
        <end position="334"/>
    </location>
</feature>
<dbReference type="GO" id="GO:0006260">
    <property type="term" value="P:DNA replication"/>
    <property type="evidence" value="ECO:0007669"/>
    <property type="project" value="TreeGrafter"/>
</dbReference>
<organism evidence="7 8">
    <name type="scientific">Umbelopsis ramanniana AG</name>
    <dbReference type="NCBI Taxonomy" id="1314678"/>
    <lineage>
        <taxon>Eukaryota</taxon>
        <taxon>Fungi</taxon>
        <taxon>Fungi incertae sedis</taxon>
        <taxon>Mucoromycota</taxon>
        <taxon>Mucoromycotina</taxon>
        <taxon>Umbelopsidomycetes</taxon>
        <taxon>Umbelopsidales</taxon>
        <taxon>Umbelopsidaceae</taxon>
        <taxon>Umbelopsis</taxon>
    </lineage>
</organism>
<dbReference type="GeneID" id="75914101"/>
<dbReference type="PROSITE" id="PS00028">
    <property type="entry name" value="ZINC_FINGER_C2H2_1"/>
    <property type="match status" value="1"/>
</dbReference>
<feature type="domain" description="C2H2-type" evidence="6">
    <location>
        <begin position="28"/>
        <end position="50"/>
    </location>
</feature>
<gene>
    <name evidence="7" type="ORF">K450DRAFT_239382</name>
</gene>
<evidence type="ECO:0000256" key="3">
    <source>
        <dbReference type="ARBA" id="ARBA00022771"/>
    </source>
</evidence>
<evidence type="ECO:0000256" key="5">
    <source>
        <dbReference type="SAM" id="MobiDB-lite"/>
    </source>
</evidence>
<dbReference type="SUPFAM" id="SSF57667">
    <property type="entry name" value="beta-beta-alpha zinc fingers"/>
    <property type="match status" value="1"/>
</dbReference>
<comment type="caution">
    <text evidence="7">The sequence shown here is derived from an EMBL/GenBank/DDBJ whole genome shotgun (WGS) entry which is preliminary data.</text>
</comment>
<dbReference type="AlphaFoldDB" id="A0AAD5HFK3"/>
<dbReference type="SMART" id="SM01253">
    <property type="entry name" value="Kin17_mid"/>
    <property type="match status" value="1"/>
</dbReference>
<dbReference type="GO" id="GO:0003690">
    <property type="term" value="F:double-stranded DNA binding"/>
    <property type="evidence" value="ECO:0007669"/>
    <property type="project" value="TreeGrafter"/>
</dbReference>
<dbReference type="InterPro" id="IPR038254">
    <property type="entry name" value="KIN17_WH-like_sf"/>
</dbReference>
<feature type="compositionally biased region" description="Low complexity" evidence="5">
    <location>
        <begin position="212"/>
        <end position="241"/>
    </location>
</feature>
<dbReference type="PANTHER" id="PTHR12805:SF0">
    <property type="entry name" value="DNA_RNA-BINDING PROTEIN KIN17"/>
    <property type="match status" value="1"/>
</dbReference>
<keyword evidence="3" id="KW-0863">Zinc-finger</keyword>
<keyword evidence="4" id="KW-0862">Zinc</keyword>
<dbReference type="Pfam" id="PF25095">
    <property type="entry name" value="C2H2-zf_KIN17"/>
    <property type="match status" value="1"/>
</dbReference>
<feature type="compositionally biased region" description="Basic and acidic residues" evidence="5">
    <location>
        <begin position="177"/>
        <end position="202"/>
    </location>
</feature>
<dbReference type="FunFam" id="1.10.10.2030:FF:000001">
    <property type="entry name" value="DNA/RNA-binding protein KIN17, putative"/>
    <property type="match status" value="1"/>
</dbReference>
<dbReference type="InterPro" id="IPR013087">
    <property type="entry name" value="Znf_C2H2_type"/>
</dbReference>
<feature type="region of interest" description="Disordered" evidence="5">
    <location>
        <begin position="177"/>
        <end position="344"/>
    </location>
</feature>
<dbReference type="PANTHER" id="PTHR12805">
    <property type="entry name" value="KIN17 KIN, ANTIGENIC DETERMINANT OF RECA PROTEIN HOMOLOG"/>
    <property type="match status" value="1"/>
</dbReference>
<reference evidence="7" key="1">
    <citation type="submission" date="2021-06" db="EMBL/GenBank/DDBJ databases">
        <authorList>
            <consortium name="DOE Joint Genome Institute"/>
            <person name="Mondo S.J."/>
            <person name="Amses K.R."/>
            <person name="Simmons D.R."/>
            <person name="Longcore J.E."/>
            <person name="Seto K."/>
            <person name="Alves G.H."/>
            <person name="Bonds A.E."/>
            <person name="Quandt C.A."/>
            <person name="Davis W.J."/>
            <person name="Chang Y."/>
            <person name="Letcher P.M."/>
            <person name="Powell M.J."/>
            <person name="Kuo A."/>
            <person name="Labutti K."/>
            <person name="Pangilinan J."/>
            <person name="Andreopoulos W."/>
            <person name="Tritt A."/>
            <person name="Riley R."/>
            <person name="Hundley H."/>
            <person name="Johnson J."/>
            <person name="Lipzen A."/>
            <person name="Barry K."/>
            <person name="Berbee M.L."/>
            <person name="Buchler N.E."/>
            <person name="Grigoriev I.V."/>
            <person name="Spatafora J.W."/>
            <person name="Stajich J.E."/>
            <person name="James T.Y."/>
        </authorList>
    </citation>
    <scope>NUCLEOTIDE SEQUENCE</scope>
    <source>
        <strain evidence="7">AG</strain>
    </source>
</reference>
<keyword evidence="2" id="KW-0479">Metal-binding</keyword>
<dbReference type="GO" id="GO:0006974">
    <property type="term" value="P:DNA damage response"/>
    <property type="evidence" value="ECO:0007669"/>
    <property type="project" value="TreeGrafter"/>
</dbReference>
<dbReference type="InterPro" id="IPR036236">
    <property type="entry name" value="Znf_C2H2_sf"/>
</dbReference>
<dbReference type="GO" id="GO:0005634">
    <property type="term" value="C:nucleus"/>
    <property type="evidence" value="ECO:0007669"/>
    <property type="project" value="TreeGrafter"/>
</dbReference>